<evidence type="ECO:0000256" key="3">
    <source>
        <dbReference type="ARBA" id="ARBA00022475"/>
    </source>
</evidence>
<keyword evidence="6 10" id="KW-0812">Transmembrane</keyword>
<protein>
    <recommendedName>
        <fullName evidence="10">Tol-Pal system protein TolR</fullName>
    </recommendedName>
</protein>
<keyword evidence="8 10" id="KW-0472">Membrane</keyword>
<keyword evidence="5 10" id="KW-0132">Cell division</keyword>
<gene>
    <name evidence="10 11" type="primary">tolR</name>
    <name evidence="11" type="ORF">KEF85_06270</name>
</gene>
<comment type="subcellular location">
    <subcellularLocation>
        <location evidence="10">Cell inner membrane</location>
        <topology evidence="10">Single-pass membrane protein</topology>
    </subcellularLocation>
    <subcellularLocation>
        <location evidence="1">Cell membrane</location>
        <topology evidence="1">Single-pass membrane protein</topology>
    </subcellularLocation>
</comment>
<keyword evidence="3 10" id="KW-1003">Cell membrane</keyword>
<dbReference type="Proteomes" id="UP000676649">
    <property type="component" value="Chromosome"/>
</dbReference>
<keyword evidence="7 10" id="KW-1133">Transmembrane helix</keyword>
<dbReference type="InterPro" id="IPR014168">
    <property type="entry name" value="Tol-Pal_TolR"/>
</dbReference>
<evidence type="ECO:0000256" key="6">
    <source>
        <dbReference type="ARBA" id="ARBA00022692"/>
    </source>
</evidence>
<proteinExistence type="inferred from homology"/>
<dbReference type="NCBIfam" id="TIGR02801">
    <property type="entry name" value="tolR"/>
    <property type="match status" value="1"/>
</dbReference>
<dbReference type="EMBL" id="CP073754">
    <property type="protein sequence ID" value="QWF72057.1"/>
    <property type="molecule type" value="Genomic_DNA"/>
</dbReference>
<comment type="subunit">
    <text evidence="10">The Tol-Pal system is composed of five core proteins: the inner membrane proteins TolA, TolQ and TolR, the periplasmic protein TolB and the outer membrane protein Pal. They form a network linking the inner and outer membranes and the peptidoglycan layer.</text>
</comment>
<name>A0A975MQD5_9GAMM</name>
<dbReference type="GO" id="GO:0022857">
    <property type="term" value="F:transmembrane transporter activity"/>
    <property type="evidence" value="ECO:0007669"/>
    <property type="project" value="InterPro"/>
</dbReference>
<dbReference type="PANTHER" id="PTHR30558">
    <property type="entry name" value="EXBD MEMBRANE COMPONENT OF PMF-DRIVEN MACROMOLECULE IMPORT SYSTEM"/>
    <property type="match status" value="1"/>
</dbReference>
<dbReference type="GO" id="GO:0051301">
    <property type="term" value="P:cell division"/>
    <property type="evidence" value="ECO:0007669"/>
    <property type="project" value="UniProtKB-UniRule"/>
</dbReference>
<dbReference type="RefSeq" id="WP_215584124.1">
    <property type="nucleotide sequence ID" value="NZ_CP073754.1"/>
</dbReference>
<dbReference type="Gene3D" id="3.30.420.270">
    <property type="match status" value="1"/>
</dbReference>
<keyword evidence="9 10" id="KW-0131">Cell cycle</keyword>
<dbReference type="InterPro" id="IPR003400">
    <property type="entry name" value="ExbD"/>
</dbReference>
<keyword evidence="12" id="KW-1185">Reference proteome</keyword>
<evidence type="ECO:0000256" key="5">
    <source>
        <dbReference type="ARBA" id="ARBA00022618"/>
    </source>
</evidence>
<accession>A0A975MQD5</accession>
<comment type="function">
    <text evidence="10">Part of the Tol-Pal system, which plays a role in outer membrane invagination during cell division and is important for maintaining outer membrane integrity.</text>
</comment>
<reference evidence="11" key="1">
    <citation type="submission" date="2021-04" db="EMBL/GenBank/DDBJ databases">
        <title>Draft genome sequence data of methanotrophic Methylovulum sp. strain S1L and Methylomonas sp. strain S2AM isolated from boreal lake water columns.</title>
        <authorList>
            <person name="Rissanen A.J."/>
            <person name="Mangayil R."/>
            <person name="Svenning M.M."/>
            <person name="Khanongnuch R."/>
        </authorList>
    </citation>
    <scope>NUCLEOTIDE SEQUENCE</scope>
    <source>
        <strain evidence="11">S2AM</strain>
    </source>
</reference>
<dbReference type="KEGG" id="mpad:KEF85_06270"/>
<evidence type="ECO:0000256" key="9">
    <source>
        <dbReference type="ARBA" id="ARBA00023306"/>
    </source>
</evidence>
<dbReference type="AlphaFoldDB" id="A0A975MQD5"/>
<dbReference type="PANTHER" id="PTHR30558:SF7">
    <property type="entry name" value="TOL-PAL SYSTEM PROTEIN TOLR"/>
    <property type="match status" value="1"/>
</dbReference>
<evidence type="ECO:0000256" key="7">
    <source>
        <dbReference type="ARBA" id="ARBA00022989"/>
    </source>
</evidence>
<evidence type="ECO:0000313" key="11">
    <source>
        <dbReference type="EMBL" id="QWF72057.1"/>
    </source>
</evidence>
<dbReference type="GO" id="GO:0015031">
    <property type="term" value="P:protein transport"/>
    <property type="evidence" value="ECO:0007669"/>
    <property type="project" value="InterPro"/>
</dbReference>
<organism evidence="11 12">
    <name type="scientific">Methylomonas paludis</name>
    <dbReference type="NCBI Taxonomy" id="1173101"/>
    <lineage>
        <taxon>Bacteria</taxon>
        <taxon>Pseudomonadati</taxon>
        <taxon>Pseudomonadota</taxon>
        <taxon>Gammaproteobacteria</taxon>
        <taxon>Methylococcales</taxon>
        <taxon>Methylococcaceae</taxon>
        <taxon>Methylomonas</taxon>
    </lineage>
</organism>
<dbReference type="HAMAP" id="MF_02203">
    <property type="entry name" value="TolR"/>
    <property type="match status" value="1"/>
</dbReference>
<dbReference type="Pfam" id="PF02472">
    <property type="entry name" value="ExbD"/>
    <property type="match status" value="1"/>
</dbReference>
<evidence type="ECO:0000256" key="1">
    <source>
        <dbReference type="ARBA" id="ARBA00004162"/>
    </source>
</evidence>
<evidence type="ECO:0000313" key="12">
    <source>
        <dbReference type="Proteomes" id="UP000676649"/>
    </source>
</evidence>
<keyword evidence="4 10" id="KW-0997">Cell inner membrane</keyword>
<evidence type="ECO:0000256" key="10">
    <source>
        <dbReference type="HAMAP-Rule" id="MF_02203"/>
    </source>
</evidence>
<dbReference type="GO" id="GO:0005886">
    <property type="term" value="C:plasma membrane"/>
    <property type="evidence" value="ECO:0007669"/>
    <property type="project" value="UniProtKB-SubCell"/>
</dbReference>
<evidence type="ECO:0000256" key="8">
    <source>
        <dbReference type="ARBA" id="ARBA00023136"/>
    </source>
</evidence>
<comment type="similarity">
    <text evidence="2 10">Belongs to the ExbD/TolR family.</text>
</comment>
<feature type="transmembrane region" description="Helical" evidence="10">
    <location>
        <begin position="21"/>
        <end position="44"/>
    </location>
</feature>
<sequence>MNVGGSHRKGGRKRRGPMSEINVVPYIDVTFVLLMIFMITAPLVQTGVDVDLPQADAAAVDLKDEPPVIVSIKKDGNFYIDIGDRQDEPVDQEELYSRVNTVMKANPRAQIYVRGDHQVEYGKIVTVMAALKAAGAPKVGLMTTPPPEK</sequence>
<evidence type="ECO:0000256" key="4">
    <source>
        <dbReference type="ARBA" id="ARBA00022519"/>
    </source>
</evidence>
<evidence type="ECO:0000256" key="2">
    <source>
        <dbReference type="ARBA" id="ARBA00005811"/>
    </source>
</evidence>